<dbReference type="RefSeq" id="WP_168743001.1">
    <property type="nucleotide sequence ID" value="NZ_JABAHZ010000014.1"/>
</dbReference>
<accession>A0A847SHZ6</accession>
<dbReference type="Gene3D" id="1.20.120.160">
    <property type="entry name" value="HPT domain"/>
    <property type="match status" value="1"/>
</dbReference>
<evidence type="ECO:0000256" key="1">
    <source>
        <dbReference type="PROSITE-ProRule" id="PRU00110"/>
    </source>
</evidence>
<comment type="caution">
    <text evidence="3">The sequence shown here is derived from an EMBL/GenBank/DDBJ whole genome shotgun (WGS) entry which is preliminary data.</text>
</comment>
<evidence type="ECO:0000313" key="4">
    <source>
        <dbReference type="Proteomes" id="UP000552864"/>
    </source>
</evidence>
<dbReference type="GO" id="GO:0000160">
    <property type="term" value="P:phosphorelay signal transduction system"/>
    <property type="evidence" value="ECO:0007669"/>
    <property type="project" value="InterPro"/>
</dbReference>
<evidence type="ECO:0000313" key="3">
    <source>
        <dbReference type="EMBL" id="NLR82960.1"/>
    </source>
</evidence>
<organism evidence="3 4">
    <name type="scientific">Chitinophaga eiseniae</name>
    <dbReference type="NCBI Taxonomy" id="634771"/>
    <lineage>
        <taxon>Bacteria</taxon>
        <taxon>Pseudomonadati</taxon>
        <taxon>Bacteroidota</taxon>
        <taxon>Chitinophagia</taxon>
        <taxon>Chitinophagales</taxon>
        <taxon>Chitinophagaceae</taxon>
        <taxon>Chitinophaga</taxon>
    </lineage>
</organism>
<dbReference type="Proteomes" id="UP000552864">
    <property type="component" value="Unassembled WGS sequence"/>
</dbReference>
<evidence type="ECO:0000259" key="2">
    <source>
        <dbReference type="PROSITE" id="PS50894"/>
    </source>
</evidence>
<name>A0A847SHZ6_9BACT</name>
<sequence>MKQMITTTGNVAKPLDISILMRYLDSPGEQDPLIVEMLELFLAEGIKVWQQLTGIDAADEGDLLKHICHRMQGIARYIGLLTLERAALSIENTGGSPDSLAQLVAEVEYMIQAIRLTLAFITLEKH</sequence>
<dbReference type="Pfam" id="PF01627">
    <property type="entry name" value="Hpt"/>
    <property type="match status" value="1"/>
</dbReference>
<dbReference type="PROSITE" id="PS50894">
    <property type="entry name" value="HPT"/>
    <property type="match status" value="1"/>
</dbReference>
<dbReference type="InterPro" id="IPR008207">
    <property type="entry name" value="Sig_transdc_His_kin_Hpt_dom"/>
</dbReference>
<dbReference type="SUPFAM" id="SSF47226">
    <property type="entry name" value="Histidine-containing phosphotransfer domain, HPT domain"/>
    <property type="match status" value="1"/>
</dbReference>
<dbReference type="EMBL" id="JABAHZ010000014">
    <property type="protein sequence ID" value="NLR82960.1"/>
    <property type="molecule type" value="Genomic_DNA"/>
</dbReference>
<keyword evidence="1" id="KW-0597">Phosphoprotein</keyword>
<feature type="modified residue" description="Phosphohistidine" evidence="1">
    <location>
        <position position="69"/>
    </location>
</feature>
<protein>
    <submittedName>
        <fullName evidence="3">Hpt domain-containing protein</fullName>
    </submittedName>
</protein>
<gene>
    <name evidence="3" type="ORF">HGH91_30385</name>
</gene>
<reference evidence="3 4" key="1">
    <citation type="submission" date="2020-04" db="EMBL/GenBank/DDBJ databases">
        <authorList>
            <person name="Yin C."/>
        </authorList>
    </citation>
    <scope>NUCLEOTIDE SEQUENCE [LARGE SCALE GENOMIC DNA]</scope>
    <source>
        <strain evidence="3 4">Ak56</strain>
    </source>
</reference>
<feature type="domain" description="HPt" evidence="2">
    <location>
        <begin position="30"/>
        <end position="126"/>
    </location>
</feature>
<keyword evidence="4" id="KW-1185">Reference proteome</keyword>
<dbReference type="GO" id="GO:0004672">
    <property type="term" value="F:protein kinase activity"/>
    <property type="evidence" value="ECO:0007669"/>
    <property type="project" value="UniProtKB-ARBA"/>
</dbReference>
<proteinExistence type="predicted"/>
<dbReference type="InterPro" id="IPR036641">
    <property type="entry name" value="HPT_dom_sf"/>
</dbReference>
<dbReference type="AlphaFoldDB" id="A0A847SHZ6"/>